<protein>
    <submittedName>
        <fullName evidence="1">Uncharacterized protein</fullName>
    </submittedName>
</protein>
<dbReference type="OrthoDB" id="511315at2759"/>
<gene>
    <name evidence="1" type="ORF">ZOSMA_96G00170</name>
</gene>
<dbReference type="AlphaFoldDB" id="A0A0K9NI87"/>
<organism evidence="1 2">
    <name type="scientific">Zostera marina</name>
    <name type="common">Eelgrass</name>
    <dbReference type="NCBI Taxonomy" id="29655"/>
    <lineage>
        <taxon>Eukaryota</taxon>
        <taxon>Viridiplantae</taxon>
        <taxon>Streptophyta</taxon>
        <taxon>Embryophyta</taxon>
        <taxon>Tracheophyta</taxon>
        <taxon>Spermatophyta</taxon>
        <taxon>Magnoliopsida</taxon>
        <taxon>Liliopsida</taxon>
        <taxon>Zosteraceae</taxon>
        <taxon>Zostera</taxon>
    </lineage>
</organism>
<proteinExistence type="predicted"/>
<comment type="caution">
    <text evidence="1">The sequence shown here is derived from an EMBL/GenBank/DDBJ whole genome shotgun (WGS) entry which is preliminary data.</text>
</comment>
<evidence type="ECO:0000313" key="2">
    <source>
        <dbReference type="Proteomes" id="UP000036987"/>
    </source>
</evidence>
<dbReference type="PANTHER" id="PTHR35754:SF2">
    <property type="entry name" value="ATP SYNTHASE SUBUNIT B"/>
    <property type="match status" value="1"/>
</dbReference>
<dbReference type="EMBL" id="LFYR01002199">
    <property type="protein sequence ID" value="KMZ56343.1"/>
    <property type="molecule type" value="Genomic_DNA"/>
</dbReference>
<dbReference type="PANTHER" id="PTHR35754">
    <property type="entry name" value="ATP SYNTHASE SUBUNIT B"/>
    <property type="match status" value="1"/>
</dbReference>
<reference evidence="2" key="1">
    <citation type="journal article" date="2016" name="Nature">
        <title>The genome of the seagrass Zostera marina reveals angiosperm adaptation to the sea.</title>
        <authorList>
            <person name="Olsen J.L."/>
            <person name="Rouze P."/>
            <person name="Verhelst B."/>
            <person name="Lin Y.-C."/>
            <person name="Bayer T."/>
            <person name="Collen J."/>
            <person name="Dattolo E."/>
            <person name="De Paoli E."/>
            <person name="Dittami S."/>
            <person name="Maumus F."/>
            <person name="Michel G."/>
            <person name="Kersting A."/>
            <person name="Lauritano C."/>
            <person name="Lohaus R."/>
            <person name="Toepel M."/>
            <person name="Tonon T."/>
            <person name="Vanneste K."/>
            <person name="Amirebrahimi M."/>
            <person name="Brakel J."/>
            <person name="Bostroem C."/>
            <person name="Chovatia M."/>
            <person name="Grimwood J."/>
            <person name="Jenkins J.W."/>
            <person name="Jueterbock A."/>
            <person name="Mraz A."/>
            <person name="Stam W.T."/>
            <person name="Tice H."/>
            <person name="Bornberg-Bauer E."/>
            <person name="Green P.J."/>
            <person name="Pearson G.A."/>
            <person name="Procaccini G."/>
            <person name="Duarte C.M."/>
            <person name="Schmutz J."/>
            <person name="Reusch T.B.H."/>
            <person name="Van de Peer Y."/>
        </authorList>
    </citation>
    <scope>NUCLEOTIDE SEQUENCE [LARGE SCALE GENOMIC DNA]</scope>
    <source>
        <strain evidence="2">cv. Finnish</strain>
    </source>
</reference>
<name>A0A0K9NI87_ZOSMR</name>
<dbReference type="Proteomes" id="UP000036987">
    <property type="component" value="Unassembled WGS sequence"/>
</dbReference>
<evidence type="ECO:0000313" key="1">
    <source>
        <dbReference type="EMBL" id="KMZ56343.1"/>
    </source>
</evidence>
<dbReference type="OMA" id="RMFVGIY"/>
<keyword evidence="2" id="KW-1185">Reference proteome</keyword>
<sequence>MEGLMKLEKVQRVITTMKDQNIASGNPEKDRFLAEFFIFMAQPSGTLSMDDKRDLISDHLPRNSLRKLEEACDCVVDEECWKISEVLPSCSHLGCDKEEHPSTGDDLGNQIMVGIEAMQHANSTFEDFCRSYFMFHGMDISNPNTLFKYLPMLFFTESYIYQLDSMNENKLLVSKKNTNINVERSFNHLNGASEKAGNQIEKGCFCKCSPSKPFDSLIFLFRHHGVLTDRIQSELKLGSEYWTLERNLCDSILRKKKVNDLHMEFLSVSELLVEISDDLYDYEEDVIKNSFNVLRMFVKIYGPSLASSMLAKYIAETEDKYSRLSNMIDPNLFSKYQRRCKEATAEGGASVGTWNVPPIIAHEESYRVGIKKSHKN</sequence>
<accession>A0A0K9NI87</accession>